<feature type="domain" description="Pyruvate carboxyltransferase" evidence="4">
    <location>
        <begin position="8"/>
        <end position="275"/>
    </location>
</feature>
<organism evidence="5 6">
    <name type="scientific">Oceanobacillus neutriphilus</name>
    <dbReference type="NCBI Taxonomy" id="531815"/>
    <lineage>
        <taxon>Bacteria</taxon>
        <taxon>Bacillati</taxon>
        <taxon>Bacillota</taxon>
        <taxon>Bacilli</taxon>
        <taxon>Bacillales</taxon>
        <taxon>Bacillaceae</taxon>
        <taxon>Oceanobacillus</taxon>
    </lineage>
</organism>
<comment type="caution">
    <text evidence="5">The sequence shown here is derived from an EMBL/GenBank/DDBJ whole genome shotgun (WGS) entry which is preliminary data.</text>
</comment>
<reference evidence="6" key="1">
    <citation type="journal article" date="2019" name="Int. J. Syst. Evol. Microbiol.">
        <title>The Global Catalogue of Microorganisms (GCM) 10K type strain sequencing project: providing services to taxonomists for standard genome sequencing and annotation.</title>
        <authorList>
            <consortium name="The Broad Institute Genomics Platform"/>
            <consortium name="The Broad Institute Genome Sequencing Center for Infectious Disease"/>
            <person name="Wu L."/>
            <person name="Ma J."/>
        </authorList>
    </citation>
    <scope>NUCLEOTIDE SEQUENCE [LARGE SCALE GENOMIC DNA]</scope>
    <source>
        <strain evidence="6">CGMCC 1.7693</strain>
    </source>
</reference>
<dbReference type="InterPro" id="IPR000891">
    <property type="entry name" value="PYR_CT"/>
</dbReference>
<evidence type="ECO:0000313" key="5">
    <source>
        <dbReference type="EMBL" id="GGP09631.1"/>
    </source>
</evidence>
<keyword evidence="3 5" id="KW-0456">Lyase</keyword>
<dbReference type="CDD" id="cd07938">
    <property type="entry name" value="DRE_TIM_HMGL"/>
    <property type="match status" value="1"/>
</dbReference>
<keyword evidence="2" id="KW-0479">Metal-binding</keyword>
<evidence type="ECO:0000259" key="4">
    <source>
        <dbReference type="PROSITE" id="PS50991"/>
    </source>
</evidence>
<evidence type="ECO:0000256" key="2">
    <source>
        <dbReference type="ARBA" id="ARBA00022723"/>
    </source>
</evidence>
<dbReference type="InterPro" id="IPR043594">
    <property type="entry name" value="HMGL"/>
</dbReference>
<evidence type="ECO:0000256" key="1">
    <source>
        <dbReference type="ARBA" id="ARBA00009405"/>
    </source>
</evidence>
<comment type="similarity">
    <text evidence="1">Belongs to the HMG-CoA lyase family.</text>
</comment>
<gene>
    <name evidence="5" type="primary">yngG</name>
    <name evidence="5" type="ORF">GCM10011346_14630</name>
</gene>
<sequence>MRGLPSNVYLKEVGPRDGLQNEKQWISTDDKVVWINMLSKTGVSEIEYSSFVHPKMIPALKDAREVGKRIIRKSGVAYSALVPNMKGLEYALEAGIDGASVFMSASETHNRKNINKSISETYPVLTEVIKEAKNAGKIVTGYVSTVFDCPYEGRISVDDVLGVCGQLIDSGVDYLSLGDTIGTAVPTQVENLLEGLFPYFPKDKLILHFHDTRGMAIANIMTALHMGITRFDSTVGGLGGCPYAPGAAGNVATNDVLYLLNGLGIETGINEKRIQEASIYIQNKLGKTLPSRSVAYLKNA</sequence>
<dbReference type="NCBIfam" id="NF004283">
    <property type="entry name" value="PRK05692.1"/>
    <property type="match status" value="1"/>
</dbReference>
<dbReference type="EMBL" id="BMLW01000003">
    <property type="protein sequence ID" value="GGP09631.1"/>
    <property type="molecule type" value="Genomic_DNA"/>
</dbReference>
<dbReference type="InterPro" id="IPR013785">
    <property type="entry name" value="Aldolase_TIM"/>
</dbReference>
<accession>A0ABQ2NTQ1</accession>
<keyword evidence="6" id="KW-1185">Reference proteome</keyword>
<dbReference type="Proteomes" id="UP000641206">
    <property type="component" value="Unassembled WGS sequence"/>
</dbReference>
<dbReference type="PROSITE" id="PS50991">
    <property type="entry name" value="PYR_CT"/>
    <property type="match status" value="1"/>
</dbReference>
<dbReference type="PANTHER" id="PTHR42738">
    <property type="entry name" value="HYDROXYMETHYLGLUTARYL-COA LYASE"/>
    <property type="match status" value="1"/>
</dbReference>
<evidence type="ECO:0000313" key="6">
    <source>
        <dbReference type="Proteomes" id="UP000641206"/>
    </source>
</evidence>
<protein>
    <submittedName>
        <fullName evidence="5">Hydroxymethylglutaryl-CoA lyase YngG</fullName>
    </submittedName>
</protein>
<dbReference type="Gene3D" id="3.20.20.70">
    <property type="entry name" value="Aldolase class I"/>
    <property type="match status" value="1"/>
</dbReference>
<dbReference type="RefSeq" id="WP_188733782.1">
    <property type="nucleotide sequence ID" value="NZ_BMLW01000003.1"/>
</dbReference>
<dbReference type="PANTHER" id="PTHR42738:SF7">
    <property type="entry name" value="HYDROXYMETHYLGLUTARYL-COA LYASE"/>
    <property type="match status" value="1"/>
</dbReference>
<name>A0ABQ2NTQ1_9BACI</name>
<dbReference type="SUPFAM" id="SSF51569">
    <property type="entry name" value="Aldolase"/>
    <property type="match status" value="1"/>
</dbReference>
<evidence type="ECO:0000256" key="3">
    <source>
        <dbReference type="ARBA" id="ARBA00023239"/>
    </source>
</evidence>
<proteinExistence type="inferred from homology"/>
<dbReference type="Pfam" id="PF00682">
    <property type="entry name" value="HMGL-like"/>
    <property type="match status" value="1"/>
</dbReference>
<dbReference type="GO" id="GO:0016829">
    <property type="term" value="F:lyase activity"/>
    <property type="evidence" value="ECO:0007669"/>
    <property type="project" value="UniProtKB-KW"/>
</dbReference>